<accession>A0ABP6YJ92</accession>
<dbReference type="Pfam" id="PF13354">
    <property type="entry name" value="Beta-lactamase2"/>
    <property type="match status" value="1"/>
</dbReference>
<dbReference type="PANTHER" id="PTHR35333:SF3">
    <property type="entry name" value="BETA-LACTAMASE-TYPE TRANSPEPTIDASE FOLD CONTAINING PROTEIN"/>
    <property type="match status" value="1"/>
</dbReference>
<evidence type="ECO:0000313" key="2">
    <source>
        <dbReference type="EMBL" id="GAA3582162.1"/>
    </source>
</evidence>
<dbReference type="GO" id="GO:0016787">
    <property type="term" value="F:hydrolase activity"/>
    <property type="evidence" value="ECO:0007669"/>
    <property type="project" value="UniProtKB-KW"/>
</dbReference>
<dbReference type="SUPFAM" id="SSF56601">
    <property type="entry name" value="beta-lactamase/transpeptidase-like"/>
    <property type="match status" value="1"/>
</dbReference>
<dbReference type="PANTHER" id="PTHR35333">
    <property type="entry name" value="BETA-LACTAMASE"/>
    <property type="match status" value="1"/>
</dbReference>
<keyword evidence="2" id="KW-0378">Hydrolase</keyword>
<gene>
    <name evidence="2" type="ORF">GCM10022419_074740</name>
</gene>
<organism evidence="2 3">
    <name type="scientific">Nonomuraea rosea</name>
    <dbReference type="NCBI Taxonomy" id="638574"/>
    <lineage>
        <taxon>Bacteria</taxon>
        <taxon>Bacillati</taxon>
        <taxon>Actinomycetota</taxon>
        <taxon>Actinomycetes</taxon>
        <taxon>Streptosporangiales</taxon>
        <taxon>Streptosporangiaceae</taxon>
        <taxon>Nonomuraea</taxon>
    </lineage>
</organism>
<dbReference type="InterPro" id="IPR045155">
    <property type="entry name" value="Beta-lactam_cat"/>
</dbReference>
<comment type="caution">
    <text evidence="2">The sequence shown here is derived from an EMBL/GenBank/DDBJ whole genome shotgun (WGS) entry which is preliminary data.</text>
</comment>
<dbReference type="Gene3D" id="3.40.710.10">
    <property type="entry name" value="DD-peptidase/beta-lactamase superfamily"/>
    <property type="match status" value="1"/>
</dbReference>
<name>A0ABP6YJ92_9ACTN</name>
<proteinExistence type="predicted"/>
<dbReference type="InterPro" id="IPR000871">
    <property type="entry name" value="Beta-lactam_class-A"/>
</dbReference>
<dbReference type="EMBL" id="BAABDQ010000020">
    <property type="protein sequence ID" value="GAA3582162.1"/>
    <property type="molecule type" value="Genomic_DNA"/>
</dbReference>
<dbReference type="InterPro" id="IPR012338">
    <property type="entry name" value="Beta-lactam/transpept-like"/>
</dbReference>
<dbReference type="Proteomes" id="UP001500630">
    <property type="component" value="Unassembled WGS sequence"/>
</dbReference>
<sequence length="318" mass="34055">MTGRPPAVGVATDRLPHMRVRGISFIVALLLVAPGCGADVAAPRPVTAIQQRPGGVAVGSALPPRAQGALDQALERYLRGRPGRAALAVFDRTTGARYSFRERPSFMLASVAKVDILLAFLLGKQREREPLSAYERTLASRMIRRSDNDCAHELYLTIGGRAGLAGVLRGLEVEHTRPGPGLSWGSTMSRPSDQVKVLEQLTDPAGPVSARNRRYALELMSSVEPSQAWGVSAAAHEGAVALKNGWLPARVHDGLWTVNSVGRLHVRGHELLIAVLSERSPDMETGIATVERLARLAVSTLTRSRPAAEAAMAARPRG</sequence>
<evidence type="ECO:0000313" key="3">
    <source>
        <dbReference type="Proteomes" id="UP001500630"/>
    </source>
</evidence>
<protein>
    <submittedName>
        <fullName evidence="2">Serine hydrolase</fullName>
    </submittedName>
</protein>
<evidence type="ECO:0000259" key="1">
    <source>
        <dbReference type="Pfam" id="PF13354"/>
    </source>
</evidence>
<keyword evidence="3" id="KW-1185">Reference proteome</keyword>
<feature type="domain" description="Beta-lactamase class A catalytic" evidence="1">
    <location>
        <begin position="136"/>
        <end position="253"/>
    </location>
</feature>
<reference evidence="3" key="1">
    <citation type="journal article" date="2019" name="Int. J. Syst. Evol. Microbiol.">
        <title>The Global Catalogue of Microorganisms (GCM) 10K type strain sequencing project: providing services to taxonomists for standard genome sequencing and annotation.</title>
        <authorList>
            <consortium name="The Broad Institute Genomics Platform"/>
            <consortium name="The Broad Institute Genome Sequencing Center for Infectious Disease"/>
            <person name="Wu L."/>
            <person name="Ma J."/>
        </authorList>
    </citation>
    <scope>NUCLEOTIDE SEQUENCE [LARGE SCALE GENOMIC DNA]</scope>
    <source>
        <strain evidence="3">JCM 17326</strain>
    </source>
</reference>